<protein>
    <recommendedName>
        <fullName evidence="1">tRNA(His) guanylyltransferase</fullName>
    </recommendedName>
    <alternativeName>
        <fullName evidence="2">tRNA-histidine guanylyltransferase</fullName>
    </alternativeName>
</protein>
<evidence type="ECO:0000256" key="2">
    <source>
        <dbReference type="ARBA" id="ARBA00032480"/>
    </source>
</evidence>
<dbReference type="GO" id="GO:0000287">
    <property type="term" value="F:magnesium ion binding"/>
    <property type="evidence" value="ECO:0007669"/>
    <property type="project" value="InterPro"/>
</dbReference>
<keyword evidence="4" id="KW-0548">Nucleotidyltransferase</keyword>
<reference evidence="4 5" key="1">
    <citation type="submission" date="2016-07" db="EMBL/GenBank/DDBJ databases">
        <title>Pervasive Adenine N6-methylation of Active Genes in Fungi.</title>
        <authorList>
            <consortium name="DOE Joint Genome Institute"/>
            <person name="Mondo S.J."/>
            <person name="Dannebaum R.O."/>
            <person name="Kuo R.C."/>
            <person name="Labutti K."/>
            <person name="Haridas S."/>
            <person name="Kuo A."/>
            <person name="Salamov A."/>
            <person name="Ahrendt S.R."/>
            <person name="Lipzen A."/>
            <person name="Sullivan W."/>
            <person name="Andreopoulos W.B."/>
            <person name="Clum A."/>
            <person name="Lindquist E."/>
            <person name="Daum C."/>
            <person name="Ramamoorthy G.K."/>
            <person name="Gryganskyi A."/>
            <person name="Culley D."/>
            <person name="Magnuson J.K."/>
            <person name="James T.Y."/>
            <person name="O'Malley M.A."/>
            <person name="Stajich J.E."/>
            <person name="Spatafora J.W."/>
            <person name="Visel A."/>
            <person name="Grigoriev I.V."/>
        </authorList>
    </citation>
    <scope>NUCLEOTIDE SEQUENCE [LARGE SCALE GENOMIC DNA]</scope>
    <source>
        <strain evidence="4 5">CBS 115471</strain>
    </source>
</reference>
<accession>A0A1Y1YB46</accession>
<dbReference type="PANTHER" id="PTHR12729">
    <property type="entry name" value="TRNA(HIS) GUANYLYLTRANSFERASE-RELATED"/>
    <property type="match status" value="1"/>
</dbReference>
<dbReference type="Gene3D" id="3.30.70.3000">
    <property type="match status" value="1"/>
</dbReference>
<evidence type="ECO:0000259" key="3">
    <source>
        <dbReference type="Pfam" id="PF04446"/>
    </source>
</evidence>
<keyword evidence="4" id="KW-0808">Transferase</keyword>
<dbReference type="GO" id="GO:0008193">
    <property type="term" value="F:tRNA guanylyltransferase activity"/>
    <property type="evidence" value="ECO:0007669"/>
    <property type="project" value="InterPro"/>
</dbReference>
<evidence type="ECO:0000256" key="1">
    <source>
        <dbReference type="ARBA" id="ARBA00015443"/>
    </source>
</evidence>
<comment type="caution">
    <text evidence="4">The sequence shown here is derived from an EMBL/GenBank/DDBJ whole genome shotgun (WGS) entry which is preliminary data.</text>
</comment>
<sequence>MPSQPDEAQESQVDSVPLSLADRMKQYEAIYDFTLPSSSPTILRLDGHNFSRFTAHFCRPFDQRIHDAMTATCTDLLKFFPQATVAYTQSDEITLVFPSGVQSFSDRIQKLVSLASSYCSVRFNAHLTALLSATPEPKVKDSAYEKLGTAHFDGRFFAIETVEEALNCLLWRCRGDAVRNSVSAFARTMYSTKQMHKKTTKELLEMMEKEKGMVFEEAVPKWVIAGTVLKREQFEHEGVNLKTGEREVTRRTRTRAEDWGVREFSEDNLKLVTEKYWWY</sequence>
<evidence type="ECO:0000313" key="5">
    <source>
        <dbReference type="Proteomes" id="UP000193144"/>
    </source>
</evidence>
<organism evidence="4 5">
    <name type="scientific">Clohesyomyces aquaticus</name>
    <dbReference type="NCBI Taxonomy" id="1231657"/>
    <lineage>
        <taxon>Eukaryota</taxon>
        <taxon>Fungi</taxon>
        <taxon>Dikarya</taxon>
        <taxon>Ascomycota</taxon>
        <taxon>Pezizomycotina</taxon>
        <taxon>Dothideomycetes</taxon>
        <taxon>Pleosporomycetidae</taxon>
        <taxon>Pleosporales</taxon>
        <taxon>Lindgomycetaceae</taxon>
        <taxon>Clohesyomyces</taxon>
    </lineage>
</organism>
<evidence type="ECO:0000313" key="4">
    <source>
        <dbReference type="EMBL" id="ORX95135.1"/>
    </source>
</evidence>
<dbReference type="InterPro" id="IPR024956">
    <property type="entry name" value="tRNAHis_GuaTrfase_cat"/>
</dbReference>
<dbReference type="InterPro" id="IPR007537">
    <property type="entry name" value="tRNAHis_GuaTrfase_Thg1"/>
</dbReference>
<dbReference type="InterPro" id="IPR038469">
    <property type="entry name" value="tRNAHis_GuaTrfase_Thg1_sf"/>
</dbReference>
<dbReference type="GO" id="GO:0006400">
    <property type="term" value="P:tRNA modification"/>
    <property type="evidence" value="ECO:0007669"/>
    <property type="project" value="InterPro"/>
</dbReference>
<dbReference type="STRING" id="1231657.A0A1Y1YB46"/>
<dbReference type="OrthoDB" id="5959761at2759"/>
<dbReference type="AlphaFoldDB" id="A0A1Y1YB46"/>
<feature type="domain" description="tRNAHis guanylyltransferase catalytic" evidence="3">
    <location>
        <begin position="22"/>
        <end position="158"/>
    </location>
</feature>
<keyword evidence="5" id="KW-1185">Reference proteome</keyword>
<proteinExistence type="predicted"/>
<dbReference type="EMBL" id="MCFA01000288">
    <property type="protein sequence ID" value="ORX95135.1"/>
    <property type="molecule type" value="Genomic_DNA"/>
</dbReference>
<dbReference type="PANTHER" id="PTHR12729:SF1">
    <property type="entry name" value="TRNAHIS GUANYLYLTRANSFERASE CATALYTIC DOMAIN-CONTAINING PROTEIN"/>
    <property type="match status" value="1"/>
</dbReference>
<dbReference type="Proteomes" id="UP000193144">
    <property type="component" value="Unassembled WGS sequence"/>
</dbReference>
<name>A0A1Y1YB46_9PLEO</name>
<dbReference type="Pfam" id="PF04446">
    <property type="entry name" value="Thg1"/>
    <property type="match status" value="1"/>
</dbReference>
<gene>
    <name evidence="4" type="ORF">BCR34DRAFT_200394</name>
</gene>